<reference evidence="1" key="1">
    <citation type="submission" date="2016-04" db="EMBL/GenBank/DDBJ databases">
        <authorList>
            <person name="Evans L.H."/>
            <person name="Alamgir A."/>
            <person name="Owens N."/>
            <person name="Weber N.D."/>
            <person name="Virtaneva K."/>
            <person name="Barbian K."/>
            <person name="Babar A."/>
            <person name="Rosenke K."/>
        </authorList>
    </citation>
    <scope>NUCLEOTIDE SEQUENCE</scope>
    <source>
        <strain evidence="1">92-2</strain>
    </source>
</reference>
<gene>
    <name evidence="1" type="ORF">KM92DES2_10527</name>
</gene>
<proteinExistence type="predicted"/>
<accession>A0A212J4Q8</accession>
<name>A0A212J4Q8_9BACT</name>
<evidence type="ECO:0000313" key="1">
    <source>
        <dbReference type="EMBL" id="SBV94423.1"/>
    </source>
</evidence>
<dbReference type="AlphaFoldDB" id="A0A212J4Q8"/>
<sequence length="21" mass="2447">MTFSNVCFNFKAAFIFLEEST</sequence>
<organism evidence="1">
    <name type="scientific">uncultured Desulfovibrio sp</name>
    <dbReference type="NCBI Taxonomy" id="167968"/>
    <lineage>
        <taxon>Bacteria</taxon>
        <taxon>Pseudomonadati</taxon>
        <taxon>Thermodesulfobacteriota</taxon>
        <taxon>Desulfovibrionia</taxon>
        <taxon>Desulfovibrionales</taxon>
        <taxon>Desulfovibrionaceae</taxon>
        <taxon>Desulfovibrio</taxon>
        <taxon>environmental samples</taxon>
    </lineage>
</organism>
<protein>
    <submittedName>
        <fullName evidence="1">Uncharacterized protein</fullName>
    </submittedName>
</protein>
<dbReference type="EMBL" id="FLUP01000001">
    <property type="protein sequence ID" value="SBV94423.1"/>
    <property type="molecule type" value="Genomic_DNA"/>
</dbReference>